<dbReference type="InterPro" id="IPR001853">
    <property type="entry name" value="DSBA-like_thioredoxin_dom"/>
</dbReference>
<dbReference type="InterPro" id="IPR036249">
    <property type="entry name" value="Thioredoxin-like_sf"/>
</dbReference>
<proteinExistence type="predicted"/>
<feature type="domain" description="DSBA-like thioredoxin" evidence="1">
    <location>
        <begin position="5"/>
        <end position="204"/>
    </location>
</feature>
<dbReference type="PANTHER" id="PTHR13887:SF41">
    <property type="entry name" value="THIOREDOXIN SUPERFAMILY PROTEIN"/>
    <property type="match status" value="1"/>
</dbReference>
<evidence type="ECO:0000259" key="1">
    <source>
        <dbReference type="Pfam" id="PF01323"/>
    </source>
</evidence>
<gene>
    <name evidence="2" type="ORF">SAMN04488044_0833</name>
</gene>
<name>A0A1M5JZW9_9RHOB</name>
<dbReference type="OrthoDB" id="9799122at2"/>
<dbReference type="CDD" id="cd03024">
    <property type="entry name" value="DsbA_FrnE"/>
    <property type="match status" value="1"/>
</dbReference>
<dbReference type="RefSeq" id="WP_072790876.1">
    <property type="nucleotide sequence ID" value="NZ_FQWM01000001.1"/>
</dbReference>
<evidence type="ECO:0000313" key="3">
    <source>
        <dbReference type="Proteomes" id="UP000184211"/>
    </source>
</evidence>
<dbReference type="STRING" id="870908.SAMN04488044_0833"/>
<sequence length="212" mass="23501">MPLRVDIISDVVCPWCAVGYRQLKQASAETGHEIGVYWHPFELNPDMVPEGENLKDHIKDKYGSSDEQSAQTRAHLKALGDDLGFAFNFQDDSRIYNTLKAHQLIHWAGEDGKSHDLKQALLKAYFTDGKDVSDVDVLVATAASVGLDAGKARTVLDTDEFAELVRSKEAFWQNKGVRGVPAMVFAEKYLVTGAQGTENYANILTQLSENKQ</sequence>
<keyword evidence="2" id="KW-0413">Isomerase</keyword>
<dbReference type="Proteomes" id="UP000184211">
    <property type="component" value="Unassembled WGS sequence"/>
</dbReference>
<dbReference type="EMBL" id="FQWM01000001">
    <property type="protein sequence ID" value="SHG46122.1"/>
    <property type="molecule type" value="Genomic_DNA"/>
</dbReference>
<dbReference type="Pfam" id="PF01323">
    <property type="entry name" value="DSBA"/>
    <property type="match status" value="1"/>
</dbReference>
<protein>
    <submittedName>
        <fullName evidence="2">Predicted dithiol-disulfide isomerase, DsbA family</fullName>
    </submittedName>
</protein>
<dbReference type="GO" id="GO:0016491">
    <property type="term" value="F:oxidoreductase activity"/>
    <property type="evidence" value="ECO:0007669"/>
    <property type="project" value="InterPro"/>
</dbReference>
<dbReference type="Gene3D" id="3.40.30.10">
    <property type="entry name" value="Glutaredoxin"/>
    <property type="match status" value="1"/>
</dbReference>
<keyword evidence="3" id="KW-1185">Reference proteome</keyword>
<dbReference type="GO" id="GO:0016853">
    <property type="term" value="F:isomerase activity"/>
    <property type="evidence" value="ECO:0007669"/>
    <property type="project" value="UniProtKB-KW"/>
</dbReference>
<organism evidence="2 3">
    <name type="scientific">Cognatishimia maritima</name>
    <dbReference type="NCBI Taxonomy" id="870908"/>
    <lineage>
        <taxon>Bacteria</taxon>
        <taxon>Pseudomonadati</taxon>
        <taxon>Pseudomonadota</taxon>
        <taxon>Alphaproteobacteria</taxon>
        <taxon>Rhodobacterales</taxon>
        <taxon>Paracoccaceae</taxon>
        <taxon>Cognatishimia</taxon>
    </lineage>
</organism>
<evidence type="ECO:0000313" key="2">
    <source>
        <dbReference type="EMBL" id="SHG46122.1"/>
    </source>
</evidence>
<dbReference type="SUPFAM" id="SSF52833">
    <property type="entry name" value="Thioredoxin-like"/>
    <property type="match status" value="1"/>
</dbReference>
<dbReference type="AlphaFoldDB" id="A0A1M5JZW9"/>
<dbReference type="PANTHER" id="PTHR13887">
    <property type="entry name" value="GLUTATHIONE S-TRANSFERASE KAPPA"/>
    <property type="match status" value="1"/>
</dbReference>
<reference evidence="3" key="1">
    <citation type="submission" date="2016-11" db="EMBL/GenBank/DDBJ databases">
        <authorList>
            <person name="Varghese N."/>
            <person name="Submissions S."/>
        </authorList>
    </citation>
    <scope>NUCLEOTIDE SEQUENCE [LARGE SCALE GENOMIC DNA]</scope>
    <source>
        <strain evidence="3">DSM 28223</strain>
    </source>
</reference>
<accession>A0A1M5JZW9</accession>